<feature type="transmembrane region" description="Helical" evidence="1">
    <location>
        <begin position="220"/>
        <end position="246"/>
    </location>
</feature>
<geneLocation type="mitochondrion" evidence="2"/>
<feature type="transmembrane region" description="Helical" evidence="1">
    <location>
        <begin position="383"/>
        <end position="408"/>
    </location>
</feature>
<reference evidence="2" key="1">
    <citation type="submission" date="2015-05" db="EMBL/GenBank/DDBJ databases">
        <authorList>
            <person name="Wang D.B."/>
            <person name="Wang M."/>
        </authorList>
    </citation>
    <scope>NUCLEOTIDE SEQUENCE</scope>
</reference>
<keyword evidence="1" id="KW-0472">Membrane</keyword>
<evidence type="ECO:0000256" key="1">
    <source>
        <dbReference type="SAM" id="Phobius"/>
    </source>
</evidence>
<feature type="transmembrane region" description="Helical" evidence="1">
    <location>
        <begin position="323"/>
        <end position="347"/>
    </location>
</feature>
<feature type="transmembrane region" description="Helical" evidence="1">
    <location>
        <begin position="128"/>
        <end position="145"/>
    </location>
</feature>
<feature type="transmembrane region" description="Helical" evidence="1">
    <location>
        <begin position="50"/>
        <end position="68"/>
    </location>
</feature>
<sequence length="434" mass="53195">MKMVVSVFCLLIAFYVFLDFFVFNWIFLLMVFVIFNFYGGFIDGFMYWDYFSFLLIFVTFWVFLFSILSMTLSNPNFVMLWIMLFFLFFSFFTFNSLFFYYFFEFVFVLMFSFLLGWGKTLERLQASLLYVLLDYGFFFAFSSFVDLSKFLNFKCFLFFNFFLMWWLSYLYWFFLIFYVLCFCCWTSSFWVSSLDTLGSCGSSCFWFYDFGWGFTKIGGLRYFSIFLFCGVLQFFKYIVILLYFLCRTLRGCVCKLDLYSSNSPYNTHCLLLCGSHESYILSVFEFFYLSHLRFSYYNNSSWLYFPYDILSDNLCLWNEPLSYYYSIYGCVNSLSFILYFMIYVLFLKFKCSSFCVFLFWGDYFWFVAFFWSIWVSYNYFLLFFYWGMLYLYLCGNSPRFFSLWFVLFLRFLNNLNFRLSLYFCHFLPGFLFFA</sequence>
<accession>A0A0S2SXI5</accession>
<dbReference type="AlphaFoldDB" id="A0A0S2SXI5"/>
<dbReference type="RefSeq" id="YP_009192676.1">
    <property type="nucleotide sequence ID" value="NC_028725.1"/>
</dbReference>
<protein>
    <submittedName>
        <fullName evidence="2">NADH dehydrogenase subunit 4</fullName>
    </submittedName>
</protein>
<name>A0A0S2SXI5_TYRLO</name>
<feature type="transmembrane region" description="Helical" evidence="1">
    <location>
        <begin position="267"/>
        <end position="289"/>
    </location>
</feature>
<feature type="transmembrane region" description="Helical" evidence="1">
    <location>
        <begin position="75"/>
        <end position="92"/>
    </location>
</feature>
<keyword evidence="1" id="KW-1133">Transmembrane helix</keyword>
<feature type="transmembrane region" description="Helical" evidence="1">
    <location>
        <begin position="415"/>
        <end position="433"/>
    </location>
</feature>
<gene>
    <name evidence="2" type="primary">ND4</name>
</gene>
<feature type="transmembrane region" description="Helical" evidence="1">
    <location>
        <begin position="189"/>
        <end position="208"/>
    </location>
</feature>
<organism evidence="2">
    <name type="scientific">Tyrophagus longior</name>
    <name type="common">Cucumber mite</name>
    <dbReference type="NCBI Taxonomy" id="223634"/>
    <lineage>
        <taxon>Eukaryota</taxon>
        <taxon>Metazoa</taxon>
        <taxon>Ecdysozoa</taxon>
        <taxon>Arthropoda</taxon>
        <taxon>Chelicerata</taxon>
        <taxon>Arachnida</taxon>
        <taxon>Acari</taxon>
        <taxon>Acariformes</taxon>
        <taxon>Sarcoptiformes</taxon>
        <taxon>Astigmata</taxon>
        <taxon>Acaroidea</taxon>
        <taxon>Acaridae</taxon>
        <taxon>Tyrophaginae</taxon>
        <taxon>Tyrophagus</taxon>
    </lineage>
</organism>
<proteinExistence type="predicted"/>
<feature type="transmembrane region" description="Helical" evidence="1">
    <location>
        <begin position="98"/>
        <end position="116"/>
    </location>
</feature>
<keyword evidence="2" id="KW-0496">Mitochondrion</keyword>
<feature type="transmembrane region" description="Helical" evidence="1">
    <location>
        <begin position="7"/>
        <end position="38"/>
    </location>
</feature>
<keyword evidence="1" id="KW-0812">Transmembrane</keyword>
<feature type="transmembrane region" description="Helical" evidence="1">
    <location>
        <begin position="157"/>
        <end position="182"/>
    </location>
</feature>
<feature type="transmembrane region" description="Helical" evidence="1">
    <location>
        <begin position="354"/>
        <end position="377"/>
    </location>
</feature>
<evidence type="ECO:0000313" key="2">
    <source>
        <dbReference type="EMBL" id="ALP46620.1"/>
    </source>
</evidence>
<reference evidence="2" key="2">
    <citation type="journal article" date="2016" name="Gene">
        <title>Characterization of the complete mitochondrial genome of the storage mite pest Tyrophagus longior (Gervais) (Acari: Acaridae) and comparative mitogenomic analysis of four acarid mites.</title>
        <authorList>
            <person name="Yang B."/>
            <person name="Li C."/>
        </authorList>
    </citation>
    <scope>NUCLEOTIDE SEQUENCE</scope>
</reference>
<dbReference type="EMBL" id="KR869095">
    <property type="protein sequence ID" value="ALP46620.1"/>
    <property type="molecule type" value="Genomic_DNA"/>
</dbReference>